<dbReference type="GO" id="GO:0005840">
    <property type="term" value="C:ribosome"/>
    <property type="evidence" value="ECO:0007669"/>
    <property type="project" value="UniProtKB-KW"/>
</dbReference>
<evidence type="ECO:0000256" key="3">
    <source>
        <dbReference type="ARBA" id="ARBA00023274"/>
    </source>
</evidence>
<dbReference type="PANTHER" id="PTHR10442">
    <property type="entry name" value="40S RIBOSOMAL PROTEIN S21"/>
    <property type="match status" value="1"/>
</dbReference>
<dbReference type="STRING" id="857967.G0QTQ1"/>
<keyword evidence="3" id="KW-0687">Ribonucleoprotein</keyword>
<comment type="similarity">
    <text evidence="1">Belongs to the eukaryotic ribosomal protein eS21 family.</text>
</comment>
<dbReference type="Gene3D" id="3.30.1230.20">
    <property type="match status" value="1"/>
</dbReference>
<dbReference type="OMA" id="GESDACM"/>
<dbReference type="RefSeq" id="XP_004034886.1">
    <property type="nucleotide sequence ID" value="XM_004034838.1"/>
</dbReference>
<proteinExistence type="inferred from homology"/>
<dbReference type="InParanoid" id="G0QTQ1"/>
<evidence type="ECO:0000313" key="4">
    <source>
        <dbReference type="EMBL" id="EGR31400.1"/>
    </source>
</evidence>
<dbReference type="GeneID" id="14907546"/>
<protein>
    <recommendedName>
        <fullName evidence="6">40S ribosomal protein S21</fullName>
    </recommendedName>
</protein>
<reference evidence="4 5" key="1">
    <citation type="submission" date="2011-07" db="EMBL/GenBank/DDBJ databases">
        <authorList>
            <person name="Coyne R."/>
            <person name="Brami D."/>
            <person name="Johnson J."/>
            <person name="Hostetler J."/>
            <person name="Hannick L."/>
            <person name="Clark T."/>
            <person name="Cassidy-Hanley D."/>
            <person name="Inman J."/>
        </authorList>
    </citation>
    <scope>NUCLEOTIDE SEQUENCE [LARGE SCALE GENOMIC DNA]</scope>
    <source>
        <strain evidence="4 5">G5</strain>
    </source>
</reference>
<evidence type="ECO:0000256" key="1">
    <source>
        <dbReference type="ARBA" id="ARBA00010228"/>
    </source>
</evidence>
<dbReference type="InterPro" id="IPR038579">
    <property type="entry name" value="Ribosomal_eS21_sf"/>
</dbReference>
<dbReference type="InterPro" id="IPR001931">
    <property type="entry name" value="Ribosomal_eS21"/>
</dbReference>
<keyword evidence="5" id="KW-1185">Reference proteome</keyword>
<dbReference type="GO" id="GO:0006412">
    <property type="term" value="P:translation"/>
    <property type="evidence" value="ECO:0007669"/>
    <property type="project" value="InterPro"/>
</dbReference>
<sequence>MNAGRKNQWSKPMTGLVNDQKVLVDQYLPRKCEWTNRIIHSTDASSIQVNVAEVGQNGQMSGKKTSIILSGYIRAKGDSHVALETVLKEKGLYPILE</sequence>
<organism evidence="4 5">
    <name type="scientific">Ichthyophthirius multifiliis</name>
    <name type="common">White spot disease agent</name>
    <name type="synonym">Ich</name>
    <dbReference type="NCBI Taxonomy" id="5932"/>
    <lineage>
        <taxon>Eukaryota</taxon>
        <taxon>Sar</taxon>
        <taxon>Alveolata</taxon>
        <taxon>Ciliophora</taxon>
        <taxon>Intramacronucleata</taxon>
        <taxon>Oligohymenophorea</taxon>
        <taxon>Hymenostomatida</taxon>
        <taxon>Ophryoglenina</taxon>
        <taxon>Ichthyophthirius</taxon>
    </lineage>
</organism>
<keyword evidence="2" id="KW-0689">Ribosomal protein</keyword>
<dbReference type="AlphaFoldDB" id="G0QTQ1"/>
<evidence type="ECO:0008006" key="6">
    <source>
        <dbReference type="Google" id="ProtNLM"/>
    </source>
</evidence>
<dbReference type="EMBL" id="GL983869">
    <property type="protein sequence ID" value="EGR31400.1"/>
    <property type="molecule type" value="Genomic_DNA"/>
</dbReference>
<name>G0QTQ1_ICHMU</name>
<evidence type="ECO:0000256" key="2">
    <source>
        <dbReference type="ARBA" id="ARBA00022980"/>
    </source>
</evidence>
<dbReference type="OrthoDB" id="299805at2759"/>
<dbReference type="Proteomes" id="UP000008983">
    <property type="component" value="Unassembled WGS sequence"/>
</dbReference>
<gene>
    <name evidence="4" type="ORF">IMG5_110490</name>
</gene>
<dbReference type="GO" id="GO:1990904">
    <property type="term" value="C:ribonucleoprotein complex"/>
    <property type="evidence" value="ECO:0007669"/>
    <property type="project" value="UniProtKB-KW"/>
</dbReference>
<dbReference type="GO" id="GO:0003735">
    <property type="term" value="F:structural constituent of ribosome"/>
    <property type="evidence" value="ECO:0007669"/>
    <property type="project" value="InterPro"/>
</dbReference>
<dbReference type="Pfam" id="PF01249">
    <property type="entry name" value="Ribosomal_S21e"/>
    <property type="match status" value="1"/>
</dbReference>
<dbReference type="FunCoup" id="G0QTQ1">
    <property type="interactions" value="425"/>
</dbReference>
<evidence type="ECO:0000313" key="5">
    <source>
        <dbReference type="Proteomes" id="UP000008983"/>
    </source>
</evidence>
<dbReference type="eggNOG" id="KOG3486">
    <property type="taxonomic scope" value="Eukaryota"/>
</dbReference>
<accession>G0QTQ1</accession>